<name>A0A4Q7TZP3_9MICO</name>
<accession>A0A4Q7TZP3</accession>
<dbReference type="InterPro" id="IPR006680">
    <property type="entry name" value="Amidohydro-rel"/>
</dbReference>
<evidence type="ECO:0000259" key="1">
    <source>
        <dbReference type="Pfam" id="PF01979"/>
    </source>
</evidence>
<dbReference type="OrthoDB" id="3189065at2"/>
<gene>
    <name evidence="2" type="ORF">EV140_0067</name>
</gene>
<proteinExistence type="predicted"/>
<protein>
    <submittedName>
        <fullName evidence="2">Imidazolonepropionase-like amidohydrolase</fullName>
    </submittedName>
</protein>
<dbReference type="Proteomes" id="UP000292408">
    <property type="component" value="Unassembled WGS sequence"/>
</dbReference>
<comment type="caution">
    <text evidence="2">The sequence shown here is derived from an EMBL/GenBank/DDBJ whole genome shotgun (WGS) entry which is preliminary data.</text>
</comment>
<sequence length="380" mass="39532">MTDTYLLGGHALIDGTLARADIRLREGLVAEIGPALRPAAGALVLEVTGFTMPGLIDAHTHISWAGTAPMPRTLEGVRARAEHNLRRMQRAGVTTIRDVGSLDGVALDASGGPGRHAANQIVCAVGGHGTEAAEQWRGLPSLAMEASGPQGFRAAVRAQVERGAGLIKLTLNAADLEVTPQEARAAVNEAHRLGRRVACHASVPEAIDIAIDVGVDTIEHGNGATPAQLDRMARAGIVLVPTVWIFQRSLALARRADGGSGAAWPPPAEIWQARVDAHRDVIRHAVASGTRVAAGTDAIQGFPPDALADEILALHALGLDPIDALHAATAGGAAALGMPELGRLGEGAPADVVVFDGAPDDVVTRRERPVAVFQRGRRVR</sequence>
<dbReference type="InterPro" id="IPR011059">
    <property type="entry name" value="Metal-dep_hydrolase_composite"/>
</dbReference>
<dbReference type="EMBL" id="SGXT01000002">
    <property type="protein sequence ID" value="RZT66453.1"/>
    <property type="molecule type" value="Genomic_DNA"/>
</dbReference>
<dbReference type="PANTHER" id="PTHR43135:SF3">
    <property type="entry name" value="ALPHA-D-RIBOSE 1-METHYLPHOSPHONATE 5-TRIPHOSPHATE DIPHOSPHATASE"/>
    <property type="match status" value="1"/>
</dbReference>
<dbReference type="InterPro" id="IPR032466">
    <property type="entry name" value="Metal_Hydrolase"/>
</dbReference>
<dbReference type="Pfam" id="PF01979">
    <property type="entry name" value="Amidohydro_1"/>
    <property type="match status" value="1"/>
</dbReference>
<reference evidence="2 3" key="1">
    <citation type="journal article" date="2015" name="Stand. Genomic Sci.">
        <title>Genomic Encyclopedia of Bacterial and Archaeal Type Strains, Phase III: the genomes of soil and plant-associated and newly described type strains.</title>
        <authorList>
            <person name="Whitman W.B."/>
            <person name="Woyke T."/>
            <person name="Klenk H.P."/>
            <person name="Zhou Y."/>
            <person name="Lilburn T.G."/>
            <person name="Beck B.J."/>
            <person name="De Vos P."/>
            <person name="Vandamme P."/>
            <person name="Eisen J.A."/>
            <person name="Garrity G."/>
            <person name="Hugenholtz P."/>
            <person name="Kyrpides N.C."/>
        </authorList>
    </citation>
    <scope>NUCLEOTIDE SEQUENCE [LARGE SCALE GENOMIC DNA]</scope>
    <source>
        <strain evidence="2 3">AC4r</strain>
    </source>
</reference>
<dbReference type="Gene3D" id="3.20.20.140">
    <property type="entry name" value="Metal-dependent hydrolases"/>
    <property type="match status" value="1"/>
</dbReference>
<dbReference type="Gene3D" id="2.30.40.10">
    <property type="entry name" value="Urease, subunit C, domain 1"/>
    <property type="match status" value="1"/>
</dbReference>
<dbReference type="RefSeq" id="WP_157985565.1">
    <property type="nucleotide sequence ID" value="NZ_SGXT01000002.1"/>
</dbReference>
<dbReference type="GO" id="GO:0016810">
    <property type="term" value="F:hydrolase activity, acting on carbon-nitrogen (but not peptide) bonds"/>
    <property type="evidence" value="ECO:0007669"/>
    <property type="project" value="InterPro"/>
</dbReference>
<evidence type="ECO:0000313" key="2">
    <source>
        <dbReference type="EMBL" id="RZT66453.1"/>
    </source>
</evidence>
<dbReference type="InterPro" id="IPR051781">
    <property type="entry name" value="Metallo-dep_Hydrolase"/>
</dbReference>
<organism evidence="2 3">
    <name type="scientific">Microcella alkaliphila</name>
    <dbReference type="NCBI Taxonomy" id="279828"/>
    <lineage>
        <taxon>Bacteria</taxon>
        <taxon>Bacillati</taxon>
        <taxon>Actinomycetota</taxon>
        <taxon>Actinomycetes</taxon>
        <taxon>Micrococcales</taxon>
        <taxon>Microbacteriaceae</taxon>
        <taxon>Microcella</taxon>
    </lineage>
</organism>
<dbReference type="AlphaFoldDB" id="A0A4Q7TZP3"/>
<keyword evidence="2" id="KW-0378">Hydrolase</keyword>
<dbReference type="PANTHER" id="PTHR43135">
    <property type="entry name" value="ALPHA-D-RIBOSE 1-METHYLPHOSPHONATE 5-TRIPHOSPHATE DIPHOSPHATASE"/>
    <property type="match status" value="1"/>
</dbReference>
<evidence type="ECO:0000313" key="3">
    <source>
        <dbReference type="Proteomes" id="UP000292408"/>
    </source>
</evidence>
<dbReference type="SUPFAM" id="SSF51556">
    <property type="entry name" value="Metallo-dependent hydrolases"/>
    <property type="match status" value="1"/>
</dbReference>
<dbReference type="SUPFAM" id="SSF51338">
    <property type="entry name" value="Composite domain of metallo-dependent hydrolases"/>
    <property type="match status" value="1"/>
</dbReference>
<feature type="domain" description="Amidohydrolase-related" evidence="1">
    <location>
        <begin position="52"/>
        <end position="363"/>
    </location>
</feature>
<keyword evidence="3" id="KW-1185">Reference proteome</keyword>